<name>F4RFH0_MELLP</name>
<dbReference type="RefSeq" id="XP_007407780.1">
    <property type="nucleotide sequence ID" value="XM_007407718.1"/>
</dbReference>
<accession>F4RFH0</accession>
<dbReference type="EMBL" id="GL883099">
    <property type="protein sequence ID" value="EGG08806.1"/>
    <property type="molecule type" value="Genomic_DNA"/>
</dbReference>
<proteinExistence type="predicted"/>
<dbReference type="AlphaFoldDB" id="F4RFH0"/>
<dbReference type="VEuPathDB" id="FungiDB:MELLADRAFT_104658"/>
<evidence type="ECO:0000313" key="3">
    <source>
        <dbReference type="Proteomes" id="UP000001072"/>
    </source>
</evidence>
<dbReference type="HOGENOM" id="CLU_2158954_0_0_1"/>
<dbReference type="InParanoid" id="F4RFH0"/>
<gene>
    <name evidence="2" type="ORF">MELLADRAFT_104658</name>
</gene>
<dbReference type="OrthoDB" id="2509705at2759"/>
<keyword evidence="1" id="KW-0812">Transmembrane</keyword>
<dbReference type="KEGG" id="mlr:MELLADRAFT_104658"/>
<dbReference type="GeneID" id="18922357"/>
<sequence>MRSWYQDVLPAQTLATVRLSCDLVIGLDAYQYLSKNLPRPSVITFQGAQALATAPGTASKYPVEGFCDTLSVIAIWTILAMCSGIVIHFWVMPFSKIVLSEVQAFRQALKD</sequence>
<feature type="transmembrane region" description="Helical" evidence="1">
    <location>
        <begin position="70"/>
        <end position="91"/>
    </location>
</feature>
<evidence type="ECO:0000313" key="2">
    <source>
        <dbReference type="EMBL" id="EGG08806.1"/>
    </source>
</evidence>
<keyword evidence="3" id="KW-1185">Reference proteome</keyword>
<keyword evidence="1" id="KW-0472">Membrane</keyword>
<reference evidence="3" key="1">
    <citation type="journal article" date="2011" name="Proc. Natl. Acad. Sci. U.S.A.">
        <title>Obligate biotrophy features unraveled by the genomic analysis of rust fungi.</title>
        <authorList>
            <person name="Duplessis S."/>
            <person name="Cuomo C.A."/>
            <person name="Lin Y.-C."/>
            <person name="Aerts A."/>
            <person name="Tisserant E."/>
            <person name="Veneault-Fourrey C."/>
            <person name="Joly D.L."/>
            <person name="Hacquard S."/>
            <person name="Amselem J."/>
            <person name="Cantarel B.L."/>
            <person name="Chiu R."/>
            <person name="Coutinho P.M."/>
            <person name="Feau N."/>
            <person name="Field M."/>
            <person name="Frey P."/>
            <person name="Gelhaye E."/>
            <person name="Goldberg J."/>
            <person name="Grabherr M.G."/>
            <person name="Kodira C.D."/>
            <person name="Kohler A."/>
            <person name="Kuees U."/>
            <person name="Lindquist E.A."/>
            <person name="Lucas S.M."/>
            <person name="Mago R."/>
            <person name="Mauceli E."/>
            <person name="Morin E."/>
            <person name="Murat C."/>
            <person name="Pangilinan J.L."/>
            <person name="Park R."/>
            <person name="Pearson M."/>
            <person name="Quesneville H."/>
            <person name="Rouhier N."/>
            <person name="Sakthikumar S."/>
            <person name="Salamov A.A."/>
            <person name="Schmutz J."/>
            <person name="Selles B."/>
            <person name="Shapiro H."/>
            <person name="Tanguay P."/>
            <person name="Tuskan G.A."/>
            <person name="Henrissat B."/>
            <person name="Van de Peer Y."/>
            <person name="Rouze P."/>
            <person name="Ellis J.G."/>
            <person name="Dodds P.N."/>
            <person name="Schein J.E."/>
            <person name="Zhong S."/>
            <person name="Hamelin R.C."/>
            <person name="Grigoriev I.V."/>
            <person name="Szabo L.J."/>
            <person name="Martin F."/>
        </authorList>
    </citation>
    <scope>NUCLEOTIDE SEQUENCE [LARGE SCALE GENOMIC DNA]</scope>
    <source>
        <strain evidence="3">98AG31 / pathotype 3-4-7</strain>
    </source>
</reference>
<evidence type="ECO:0000256" key="1">
    <source>
        <dbReference type="SAM" id="Phobius"/>
    </source>
</evidence>
<organism evidence="3">
    <name type="scientific">Melampsora larici-populina (strain 98AG31 / pathotype 3-4-7)</name>
    <name type="common">Poplar leaf rust fungus</name>
    <dbReference type="NCBI Taxonomy" id="747676"/>
    <lineage>
        <taxon>Eukaryota</taxon>
        <taxon>Fungi</taxon>
        <taxon>Dikarya</taxon>
        <taxon>Basidiomycota</taxon>
        <taxon>Pucciniomycotina</taxon>
        <taxon>Pucciniomycetes</taxon>
        <taxon>Pucciniales</taxon>
        <taxon>Melampsoraceae</taxon>
        <taxon>Melampsora</taxon>
    </lineage>
</organism>
<keyword evidence="1" id="KW-1133">Transmembrane helix</keyword>
<dbReference type="Proteomes" id="UP000001072">
    <property type="component" value="Unassembled WGS sequence"/>
</dbReference>
<protein>
    <submittedName>
        <fullName evidence="2">Uncharacterized protein</fullName>
    </submittedName>
</protein>